<accession>A0A098G1P0</accession>
<dbReference type="InterPro" id="IPR016164">
    <property type="entry name" value="FAD-linked_Oxase-like_C"/>
</dbReference>
<dbReference type="InterPro" id="IPR016170">
    <property type="entry name" value="Cytok_DH_C_sf"/>
</dbReference>
<dbReference type="SUPFAM" id="SSF55103">
    <property type="entry name" value="FAD-linked oxidases, C-terminal domain"/>
    <property type="match status" value="1"/>
</dbReference>
<comment type="similarity">
    <text evidence="2">Belongs to the oxygen-dependent FAD-linked oxidoreductase family.</text>
</comment>
<dbReference type="PROSITE" id="PS51387">
    <property type="entry name" value="FAD_PCMH"/>
    <property type="match status" value="1"/>
</dbReference>
<dbReference type="InterPro" id="IPR015345">
    <property type="entry name" value="Cytokinin_DH_FAD/cytokin-bd"/>
</dbReference>
<dbReference type="EMBL" id="LN614827">
    <property type="protein sequence ID" value="CEG56403.1"/>
    <property type="molecule type" value="Genomic_DNA"/>
</dbReference>
<reference evidence="8" key="1">
    <citation type="submission" date="2014-09" db="EMBL/GenBank/DDBJ databases">
        <authorList>
            <person name="Gomez-Valero L."/>
        </authorList>
    </citation>
    <scope>NUCLEOTIDE SEQUENCE [LARGE SCALE GENOMIC DNA]</scope>
    <source>
        <strain evidence="8">ATCC700992</strain>
    </source>
</reference>
<evidence type="ECO:0000256" key="5">
    <source>
        <dbReference type="ARBA" id="ARBA00023002"/>
    </source>
</evidence>
<dbReference type="InterPro" id="IPR036318">
    <property type="entry name" value="FAD-bd_PCMH-like_sf"/>
</dbReference>
<keyword evidence="3" id="KW-0285">Flavoprotein</keyword>
<dbReference type="Gene3D" id="3.30.43.10">
    <property type="entry name" value="Uridine Diphospho-n-acetylenolpyruvylglucosamine Reductase, domain 2"/>
    <property type="match status" value="1"/>
</dbReference>
<evidence type="ECO:0000313" key="8">
    <source>
        <dbReference type="Proteomes" id="UP000032430"/>
    </source>
</evidence>
<dbReference type="AlphaFoldDB" id="A0A098G1P0"/>
<dbReference type="GO" id="GO:0019139">
    <property type="term" value="F:cytokinin dehydrogenase activity"/>
    <property type="evidence" value="ECO:0007669"/>
    <property type="project" value="InterPro"/>
</dbReference>
<keyword evidence="4" id="KW-0274">FAD</keyword>
<feature type="domain" description="FAD-binding PCMH-type" evidence="6">
    <location>
        <begin position="41"/>
        <end position="210"/>
    </location>
</feature>
<dbReference type="STRING" id="1212491.LFA_0965"/>
<dbReference type="InterPro" id="IPR016169">
    <property type="entry name" value="FAD-bd_PCMH_sub2"/>
</dbReference>
<keyword evidence="5" id="KW-0560">Oxidoreductase</keyword>
<organism evidence="7 8">
    <name type="scientific">Legionella fallonii LLAP-10</name>
    <dbReference type="NCBI Taxonomy" id="1212491"/>
    <lineage>
        <taxon>Bacteria</taxon>
        <taxon>Pseudomonadati</taxon>
        <taxon>Pseudomonadota</taxon>
        <taxon>Gammaproteobacteria</taxon>
        <taxon>Legionellales</taxon>
        <taxon>Legionellaceae</taxon>
        <taxon>Legionella</taxon>
    </lineage>
</organism>
<dbReference type="Gene3D" id="3.40.462.10">
    <property type="entry name" value="FAD-linked oxidases, C-terminal domain"/>
    <property type="match status" value="1"/>
</dbReference>
<dbReference type="Pfam" id="PF01565">
    <property type="entry name" value="FAD_binding_4"/>
    <property type="match status" value="1"/>
</dbReference>
<evidence type="ECO:0000256" key="4">
    <source>
        <dbReference type="ARBA" id="ARBA00022827"/>
    </source>
</evidence>
<dbReference type="PANTHER" id="PTHR13878">
    <property type="entry name" value="GULONOLACTONE OXIDASE"/>
    <property type="match status" value="1"/>
</dbReference>
<dbReference type="RefSeq" id="WP_045095070.1">
    <property type="nucleotide sequence ID" value="NZ_LN614827.1"/>
</dbReference>
<evidence type="ECO:0000313" key="7">
    <source>
        <dbReference type="EMBL" id="CEG56403.1"/>
    </source>
</evidence>
<dbReference type="OrthoDB" id="6278354at2"/>
<keyword evidence="8" id="KW-1185">Reference proteome</keyword>
<dbReference type="InterPro" id="IPR016167">
    <property type="entry name" value="FAD-bd_PCMH_sub1"/>
</dbReference>
<evidence type="ECO:0000256" key="2">
    <source>
        <dbReference type="ARBA" id="ARBA00005466"/>
    </source>
</evidence>
<evidence type="ECO:0000256" key="1">
    <source>
        <dbReference type="ARBA" id="ARBA00001974"/>
    </source>
</evidence>
<sequence length="460" mass="51570">MSSLNQWNSVVIKQHKKDTGQALFSDEQTLAFFSQDFGKLIHSPPSAVCLPQQLSSLQSLIAFAHQHSLPITIRGNGLSQGGQALPLPGGLTLSMRNFNKPLDLEENTIWVEANTTWSDLLNVSLQQHKAPFVLPYNCNLSVAGVLSAGGVGSSSFKYGAINAHVAALEVIDGLGNKHIVKNDSPLFHACLSGQGRFAVITKACIQLRPVQTQVATFFLVYSSQDQWFEDIEKVKSRADYMELFCSPSVQGAKLKEGKRVPIAQWLYGLHFSVEHEQIAPALNDVIKGLKPWQIIHSQEEDILSYFLRHNSRFDVMKMLGQWDLFHPWYECFITATVLKKYLNDLLHQLPIHYANIVHVVPMARESGGFLMFPEGESVYSFMILNPGIPGFLKESCMQAIQTLDECFISSGGKRYLSGFLGQKLSANYWINHFGEQYNSWINLKKEFDPKGIFSSMLHQS</sequence>
<comment type="cofactor">
    <cofactor evidence="1">
        <name>FAD</name>
        <dbReference type="ChEBI" id="CHEBI:57692"/>
    </cofactor>
</comment>
<name>A0A098G1P0_9GAMM</name>
<dbReference type="GO" id="GO:0071949">
    <property type="term" value="F:FAD binding"/>
    <property type="evidence" value="ECO:0007669"/>
    <property type="project" value="InterPro"/>
</dbReference>
<evidence type="ECO:0000256" key="3">
    <source>
        <dbReference type="ARBA" id="ARBA00022630"/>
    </source>
</evidence>
<dbReference type="InterPro" id="IPR006094">
    <property type="entry name" value="Oxid_FAD_bind_N"/>
</dbReference>
<dbReference type="Proteomes" id="UP000032430">
    <property type="component" value="Chromosome I"/>
</dbReference>
<dbReference type="SUPFAM" id="SSF56176">
    <property type="entry name" value="FAD-binding/transporter-associated domain-like"/>
    <property type="match status" value="1"/>
</dbReference>
<dbReference type="InterPro" id="IPR050432">
    <property type="entry name" value="FAD-linked_Oxidoreductases_BP"/>
</dbReference>
<dbReference type="PANTHER" id="PTHR13878:SF53">
    <property type="entry name" value="CYTOKININ DEHYDROGENASE 6"/>
    <property type="match status" value="1"/>
</dbReference>
<protein>
    <submittedName>
        <fullName evidence="7">Cytochrome C oxidase subunit III</fullName>
    </submittedName>
</protein>
<dbReference type="HOGENOM" id="CLU_024955_1_1_6"/>
<dbReference type="Pfam" id="PF09265">
    <property type="entry name" value="Cytokin-bind"/>
    <property type="match status" value="1"/>
</dbReference>
<dbReference type="Gene3D" id="3.30.465.10">
    <property type="match status" value="1"/>
</dbReference>
<gene>
    <name evidence="7" type="ORF">LFA_0965</name>
</gene>
<dbReference type="GO" id="GO:0009690">
    <property type="term" value="P:cytokinin metabolic process"/>
    <property type="evidence" value="ECO:0007669"/>
    <property type="project" value="InterPro"/>
</dbReference>
<evidence type="ECO:0000259" key="6">
    <source>
        <dbReference type="PROSITE" id="PS51387"/>
    </source>
</evidence>
<dbReference type="InterPro" id="IPR016166">
    <property type="entry name" value="FAD-bd_PCMH"/>
</dbReference>
<dbReference type="KEGG" id="lfa:LFA_0965"/>
<proteinExistence type="inferred from homology"/>